<feature type="region of interest" description="Disordered" evidence="1">
    <location>
        <begin position="209"/>
        <end position="234"/>
    </location>
</feature>
<dbReference type="AlphaFoldDB" id="A0A9W8DN56"/>
<gene>
    <name evidence="2" type="ORF">H4219_006247</name>
</gene>
<keyword evidence="3" id="KW-1185">Reference proteome</keyword>
<dbReference type="OrthoDB" id="5723603at2759"/>
<evidence type="ECO:0000256" key="1">
    <source>
        <dbReference type="SAM" id="MobiDB-lite"/>
    </source>
</evidence>
<proteinExistence type="predicted"/>
<dbReference type="Proteomes" id="UP001150538">
    <property type="component" value="Unassembled WGS sequence"/>
</dbReference>
<feature type="non-terminal residue" evidence="2">
    <location>
        <position position="499"/>
    </location>
</feature>
<organism evidence="2 3">
    <name type="scientific">Mycoemilia scoparia</name>
    <dbReference type="NCBI Taxonomy" id="417184"/>
    <lineage>
        <taxon>Eukaryota</taxon>
        <taxon>Fungi</taxon>
        <taxon>Fungi incertae sedis</taxon>
        <taxon>Zoopagomycota</taxon>
        <taxon>Kickxellomycotina</taxon>
        <taxon>Kickxellomycetes</taxon>
        <taxon>Kickxellales</taxon>
        <taxon>Kickxellaceae</taxon>
        <taxon>Mycoemilia</taxon>
    </lineage>
</organism>
<feature type="compositionally biased region" description="Acidic residues" evidence="1">
    <location>
        <begin position="213"/>
        <end position="232"/>
    </location>
</feature>
<evidence type="ECO:0000313" key="3">
    <source>
        <dbReference type="Proteomes" id="UP001150538"/>
    </source>
</evidence>
<name>A0A9W8DN56_9FUNG</name>
<evidence type="ECO:0000313" key="2">
    <source>
        <dbReference type="EMBL" id="KAJ1910274.1"/>
    </source>
</evidence>
<accession>A0A9W8DN56</accession>
<comment type="caution">
    <text evidence="2">The sequence shown here is derived from an EMBL/GenBank/DDBJ whole genome shotgun (WGS) entry which is preliminary data.</text>
</comment>
<dbReference type="EMBL" id="JANBPU010000603">
    <property type="protein sequence ID" value="KAJ1910274.1"/>
    <property type="molecule type" value="Genomic_DNA"/>
</dbReference>
<protein>
    <submittedName>
        <fullName evidence="2">Uncharacterized protein</fullName>
    </submittedName>
</protein>
<sequence>SAYEIVQKISPSRLNTIQFLQKLRSTRIKEKETLIREIGYLNVHHNKLADAISLFEAYLVNKKFENQSTVRGYLGIFYLASREIRIAQQQQRDGYQFNNDSDNDNDSDSRIKKEFGMIEGDDEHLLTSKSDDPQERTDELYSAKSHLRRAITIPNIPDPNDGALYPRMVNINGGSSSNVDVDESCYFLTFYFETLMALIDYDGDYHELKKDPDNDDDGDEEEGHGYGIDDDTGGGGGGVIEIGRIRKELRDGYTILQQKLNQTPNDPVMLQLMIRVQKYLGKEKYDQDWIENTSALLLNDPFASIDDYLKPWLKFVNSDDVINNTNASNIQTGDGGGNDGFGNLHKWGCVTLEILATRIEYSQFNRTNPSNIDFSAFNNNSNNNNRKPQPGLEFVWNSLADLLSLIRDFLPGLDSSVWHHRKSWWTKYIFNQLPSPKKVTKIHIYMAVCARYICPEALDDIRICKIFNYNEIDPEISDIPSEYANWNVVAFDNDDVENE</sequence>
<reference evidence="2" key="1">
    <citation type="submission" date="2022-07" db="EMBL/GenBank/DDBJ databases">
        <title>Phylogenomic reconstructions and comparative analyses of Kickxellomycotina fungi.</title>
        <authorList>
            <person name="Reynolds N.K."/>
            <person name="Stajich J.E."/>
            <person name="Barry K."/>
            <person name="Grigoriev I.V."/>
            <person name="Crous P."/>
            <person name="Smith M.E."/>
        </authorList>
    </citation>
    <scope>NUCLEOTIDE SEQUENCE</scope>
    <source>
        <strain evidence="2">NBRC 100468</strain>
    </source>
</reference>